<keyword evidence="3" id="KW-1185">Reference proteome</keyword>
<comment type="caution">
    <text evidence="2">The sequence shown here is derived from an EMBL/GenBank/DDBJ whole genome shotgun (WGS) entry which is preliminary data.</text>
</comment>
<name>A0ABQ5VZ56_9HYPH</name>
<evidence type="ECO:0000313" key="2">
    <source>
        <dbReference type="EMBL" id="GLQ53079.1"/>
    </source>
</evidence>
<dbReference type="EMBL" id="BSNS01000002">
    <property type="protein sequence ID" value="GLQ53079.1"/>
    <property type="molecule type" value="Genomic_DNA"/>
</dbReference>
<dbReference type="Proteomes" id="UP001156691">
    <property type="component" value="Unassembled WGS sequence"/>
</dbReference>
<feature type="region of interest" description="Disordered" evidence="1">
    <location>
        <begin position="1"/>
        <end position="39"/>
    </location>
</feature>
<organism evidence="2 3">
    <name type="scientific">Devosia nitrariae</name>
    <dbReference type="NCBI Taxonomy" id="2071872"/>
    <lineage>
        <taxon>Bacteria</taxon>
        <taxon>Pseudomonadati</taxon>
        <taxon>Pseudomonadota</taxon>
        <taxon>Alphaproteobacteria</taxon>
        <taxon>Hyphomicrobiales</taxon>
        <taxon>Devosiaceae</taxon>
        <taxon>Devosia</taxon>
    </lineage>
</organism>
<accession>A0ABQ5VZ56</accession>
<evidence type="ECO:0000256" key="1">
    <source>
        <dbReference type="SAM" id="MobiDB-lite"/>
    </source>
</evidence>
<protein>
    <submittedName>
        <fullName evidence="2">Uncharacterized protein</fullName>
    </submittedName>
</protein>
<sequence length="59" mass="6514">MSEGEYACPQRLAKPHARPAVPLRALPSSDARAKGHKIPKCPNCGNDTFDTRYHEPGNR</sequence>
<evidence type="ECO:0000313" key="3">
    <source>
        <dbReference type="Proteomes" id="UP001156691"/>
    </source>
</evidence>
<reference evidence="3" key="1">
    <citation type="journal article" date="2019" name="Int. J. Syst. Evol. Microbiol.">
        <title>The Global Catalogue of Microorganisms (GCM) 10K type strain sequencing project: providing services to taxonomists for standard genome sequencing and annotation.</title>
        <authorList>
            <consortium name="The Broad Institute Genomics Platform"/>
            <consortium name="The Broad Institute Genome Sequencing Center for Infectious Disease"/>
            <person name="Wu L."/>
            <person name="Ma J."/>
        </authorList>
    </citation>
    <scope>NUCLEOTIDE SEQUENCE [LARGE SCALE GENOMIC DNA]</scope>
    <source>
        <strain evidence="3">NBRC 112416</strain>
    </source>
</reference>
<proteinExistence type="predicted"/>
<gene>
    <name evidence="2" type="ORF">GCM10010862_03370</name>
</gene>